<protein>
    <submittedName>
        <fullName evidence="3">Uncharacterized protein</fullName>
    </submittedName>
</protein>
<feature type="compositionally biased region" description="Basic and acidic residues" evidence="1">
    <location>
        <begin position="319"/>
        <end position="339"/>
    </location>
</feature>
<organism evidence="3 5">
    <name type="scientific">Yarrowia lipolytica</name>
    <name type="common">Candida lipolytica</name>
    <dbReference type="NCBI Taxonomy" id="4952"/>
    <lineage>
        <taxon>Eukaryota</taxon>
        <taxon>Fungi</taxon>
        <taxon>Dikarya</taxon>
        <taxon>Ascomycota</taxon>
        <taxon>Saccharomycotina</taxon>
        <taxon>Dipodascomycetes</taxon>
        <taxon>Dipodascales</taxon>
        <taxon>Dipodascales incertae sedis</taxon>
        <taxon>Yarrowia</taxon>
    </lineage>
</organism>
<sequence>MDRASTPVPTPAIPSRQNTPLHGKLFGHTSSSSVSSLGNTKTPQALHDSSSDSSDSSDDTNASTSIYYESENDTRGRNPTPVLPTLLRRRSSLSASSSRRSSISEVGFAKSPTMEEWGGGTGGRSRRPSLLSTPSRDALVQPSPRDLSRDPFLSRINTNGETIHPGLRRDSFSRGDFQAPRDSNSPFASRDSHSPFHSRDNFHPRDPPITPSIGSPSLAATSPAESPLLPEMAIRMVSANNRKNMKPKPKSFLRISRDLVEENAPLDSEMRHESAITCALREDAVEESGMSRDTAAFPARDVPYPNYVDYFEHVIDEHSDSDTARPKRKRVAGDYDPVLKRRAVSPGLSSPIMSASPTGAKRSNRQVQDTSEEIQRMTL</sequence>
<evidence type="ECO:0000313" key="4">
    <source>
        <dbReference type="EMBL" id="RDW24195.1"/>
    </source>
</evidence>
<evidence type="ECO:0000313" key="6">
    <source>
        <dbReference type="Proteomes" id="UP000256601"/>
    </source>
</evidence>
<dbReference type="KEGG" id="yli:2909941"/>
<feature type="region of interest" description="Disordered" evidence="1">
    <location>
        <begin position="319"/>
        <end position="379"/>
    </location>
</feature>
<evidence type="ECO:0000313" key="3">
    <source>
        <dbReference type="EMBL" id="AOW03123.1"/>
    </source>
</evidence>
<dbReference type="EMBL" id="CP017555">
    <property type="protein sequence ID" value="AOW03123.1"/>
    <property type="molecule type" value="Genomic_DNA"/>
</dbReference>
<gene>
    <name evidence="4" type="ORF">B0I71DRAFT_134703</name>
    <name evidence="2" type="ORF">YALI1_C26915g</name>
    <name evidence="3" type="ORF">YALI1_C27519g</name>
</gene>
<dbReference type="EMBL" id="KZ859045">
    <property type="protein sequence ID" value="RDW24195.1"/>
    <property type="molecule type" value="Genomic_DNA"/>
</dbReference>
<feature type="region of interest" description="Disordered" evidence="1">
    <location>
        <begin position="1"/>
        <end position="226"/>
    </location>
</feature>
<dbReference type="EMBL" id="CP017555">
    <property type="protein sequence ID" value="AOW03099.1"/>
    <property type="molecule type" value="Genomic_DNA"/>
</dbReference>
<dbReference type="VEuPathDB" id="FungiDB:YALI0_C19602g"/>
<dbReference type="VEuPathDB" id="FungiDB:YALI1_C27519g"/>
<feature type="compositionally biased region" description="Basic and acidic residues" evidence="1">
    <location>
        <begin position="190"/>
        <end position="206"/>
    </location>
</feature>
<feature type="compositionally biased region" description="Low complexity" evidence="1">
    <location>
        <begin position="92"/>
        <end position="104"/>
    </location>
</feature>
<reference evidence="3 5" key="1">
    <citation type="journal article" date="2016" name="PLoS ONE">
        <title>Sequence Assembly of Yarrowia lipolytica Strain W29/CLIB89 Shows Transposable Element Diversity.</title>
        <authorList>
            <person name="Magnan C."/>
            <person name="Yu J."/>
            <person name="Chang I."/>
            <person name="Jahn E."/>
            <person name="Kanomata Y."/>
            <person name="Wu J."/>
            <person name="Zeller M."/>
            <person name="Oakes M."/>
            <person name="Baldi P."/>
            <person name="Sandmeyer S."/>
        </authorList>
    </citation>
    <scope>NUCLEOTIDE SEQUENCE [LARGE SCALE GENOMIC DNA]</scope>
    <source>
        <strain evidence="3">CLIB89</strain>
        <strain evidence="5">CLIB89(W29)</strain>
    </source>
</reference>
<feature type="compositionally biased region" description="Polar residues" evidence="1">
    <location>
        <begin position="347"/>
        <end position="357"/>
    </location>
</feature>
<evidence type="ECO:0000313" key="2">
    <source>
        <dbReference type="EMBL" id="AOW03099.1"/>
    </source>
</evidence>
<accession>A0A1D8NBX0</accession>
<dbReference type="AlphaFoldDB" id="A0A1D8NBX0"/>
<dbReference type="Proteomes" id="UP000256601">
    <property type="component" value="Unassembled WGS sequence"/>
</dbReference>
<reference evidence="4 6" key="2">
    <citation type="submission" date="2018-07" db="EMBL/GenBank/DDBJ databases">
        <title>Draft Genome Assemblies for Five Robust Yarrowia lipolytica Strains Exhibiting High Lipid Production and Pentose Sugar Utilization and Sugar Alcohol Secretion from Undetoxified Lignocellulosic Biomass Hydrolysates.</title>
        <authorList>
            <consortium name="DOE Joint Genome Institute"/>
            <person name="Walker C."/>
            <person name="Ryu S."/>
            <person name="Na H."/>
            <person name="Zane M."/>
            <person name="LaButti K."/>
            <person name="Lipzen A."/>
            <person name="Haridas S."/>
            <person name="Barry K."/>
            <person name="Grigoriev I.V."/>
            <person name="Quarterman J."/>
            <person name="Slininger P."/>
            <person name="Dien B."/>
            <person name="Trinh C.T."/>
        </authorList>
    </citation>
    <scope>NUCLEOTIDE SEQUENCE [LARGE SCALE GENOMIC DNA]</scope>
    <source>
        <strain evidence="4 6">YB392</strain>
    </source>
</reference>
<evidence type="ECO:0000256" key="1">
    <source>
        <dbReference type="SAM" id="MobiDB-lite"/>
    </source>
</evidence>
<dbReference type="Proteomes" id="UP000182444">
    <property type="component" value="Chromosome 1C"/>
</dbReference>
<dbReference type="GeneID" id="2909941"/>
<proteinExistence type="predicted"/>
<name>A0A1D8NBX0_YARLL</name>
<evidence type="ECO:0000313" key="5">
    <source>
        <dbReference type="Proteomes" id="UP000182444"/>
    </source>
</evidence>
<feature type="compositionally biased region" description="Polar residues" evidence="1">
    <location>
        <begin position="212"/>
        <end position="224"/>
    </location>
</feature>
<dbReference type="VEuPathDB" id="FungiDB:YALI1_C26915g"/>